<dbReference type="EMBL" id="CP040899">
    <property type="protein sequence ID" value="QDB80332.1"/>
    <property type="molecule type" value="Genomic_DNA"/>
</dbReference>
<gene>
    <name evidence="7" type="ORF">FE251_13790</name>
</gene>
<proteinExistence type="predicted"/>
<dbReference type="PANTHER" id="PTHR32196:SF63">
    <property type="entry name" value="INNER MEMBRANE ABC TRANSPORTER PERMEASE PROTEIN YJFF"/>
    <property type="match status" value="1"/>
</dbReference>
<evidence type="ECO:0000256" key="5">
    <source>
        <dbReference type="ARBA" id="ARBA00023136"/>
    </source>
</evidence>
<comment type="subcellular location">
    <subcellularLocation>
        <location evidence="1">Cell membrane</location>
        <topology evidence="1">Multi-pass membrane protein</topology>
    </subcellularLocation>
</comment>
<name>A0ABX5VPD6_9MICO</name>
<organism evidence="7 8">
    <name type="scientific">Georgenia wutianyii</name>
    <dbReference type="NCBI Taxonomy" id="2585135"/>
    <lineage>
        <taxon>Bacteria</taxon>
        <taxon>Bacillati</taxon>
        <taxon>Actinomycetota</taxon>
        <taxon>Actinomycetes</taxon>
        <taxon>Micrococcales</taxon>
        <taxon>Bogoriellaceae</taxon>
        <taxon>Georgenia</taxon>
    </lineage>
</organism>
<keyword evidence="8" id="KW-1185">Reference proteome</keyword>
<feature type="transmembrane region" description="Helical" evidence="6">
    <location>
        <begin position="198"/>
        <end position="216"/>
    </location>
</feature>
<dbReference type="Proteomes" id="UP000313948">
    <property type="component" value="Chromosome"/>
</dbReference>
<evidence type="ECO:0000256" key="6">
    <source>
        <dbReference type="SAM" id="Phobius"/>
    </source>
</evidence>
<feature type="transmembrane region" description="Helical" evidence="6">
    <location>
        <begin position="247"/>
        <end position="264"/>
    </location>
</feature>
<evidence type="ECO:0000313" key="7">
    <source>
        <dbReference type="EMBL" id="QDB80332.1"/>
    </source>
</evidence>
<dbReference type="InterPro" id="IPR001851">
    <property type="entry name" value="ABC_transp_permease"/>
</dbReference>
<reference evidence="7 8" key="1">
    <citation type="submission" date="2019-05" db="EMBL/GenBank/DDBJ databases">
        <title>Georgenia *** sp. nov., and Georgenia *** sp. nov., isolated from the intestinal contents of plateau pika (Ochotona curzoniae) in the Qinghai-Tibet plateau of China.</title>
        <authorList>
            <person name="Tian Z."/>
        </authorList>
    </citation>
    <scope>NUCLEOTIDE SEQUENCE [LARGE SCALE GENOMIC DNA]</scope>
    <source>
        <strain evidence="7 8">Z294</strain>
    </source>
</reference>
<keyword evidence="3 6" id="KW-0812">Transmembrane</keyword>
<evidence type="ECO:0000256" key="1">
    <source>
        <dbReference type="ARBA" id="ARBA00004651"/>
    </source>
</evidence>
<evidence type="ECO:0000256" key="3">
    <source>
        <dbReference type="ARBA" id="ARBA00022692"/>
    </source>
</evidence>
<feature type="transmembrane region" description="Helical" evidence="6">
    <location>
        <begin position="119"/>
        <end position="140"/>
    </location>
</feature>
<feature type="transmembrane region" description="Helical" evidence="6">
    <location>
        <begin position="37"/>
        <end position="58"/>
    </location>
</feature>
<feature type="transmembrane region" description="Helical" evidence="6">
    <location>
        <begin position="70"/>
        <end position="89"/>
    </location>
</feature>
<evidence type="ECO:0000256" key="2">
    <source>
        <dbReference type="ARBA" id="ARBA00022475"/>
    </source>
</evidence>
<feature type="transmembrane region" description="Helical" evidence="6">
    <location>
        <begin position="284"/>
        <end position="317"/>
    </location>
</feature>
<evidence type="ECO:0000313" key="8">
    <source>
        <dbReference type="Proteomes" id="UP000313948"/>
    </source>
</evidence>
<sequence>MRSDHTAAVAETVEHQDAQRRRWGALRARLLQVNPSAMPTAAAIVLFVAMLVFGEVSYGGIFQSNTLSNLLINNAHLIIIAVGMTFVILTGGIDLSVGAVIAFSSVAGVMLANAGWNPWLVMVVMVAIGLLFGLVAGTLIEFFNVQPFIATLATMFLGRGLASMLSTTPERLADDSPIRLLSRRITLVDGPGVNDLELTAGGIIAVVVLLGGFFVLHRTRRGRTTYAIGGSENAASLMGLPVRSTKLMVYMVSGGLAGVAAVVYTSRLGIAQNITGTGWELDAIAAVVIGGTLLTGGAGYVLGSAVGALVLGLMNVLIVRDGGINPEMTTVITGAILLVFVLLQRGVTMRRSDL</sequence>
<keyword evidence="5 6" id="KW-0472">Membrane</keyword>
<dbReference type="RefSeq" id="WP_139073403.1">
    <property type="nucleotide sequence ID" value="NZ_CP040899.1"/>
</dbReference>
<evidence type="ECO:0000256" key="4">
    <source>
        <dbReference type="ARBA" id="ARBA00022989"/>
    </source>
</evidence>
<keyword evidence="2" id="KW-1003">Cell membrane</keyword>
<dbReference type="Pfam" id="PF02653">
    <property type="entry name" value="BPD_transp_2"/>
    <property type="match status" value="1"/>
</dbReference>
<dbReference type="CDD" id="cd06579">
    <property type="entry name" value="TM_PBP1_transp_AraH_like"/>
    <property type="match status" value="1"/>
</dbReference>
<accession>A0ABX5VPD6</accession>
<feature type="transmembrane region" description="Helical" evidence="6">
    <location>
        <begin position="329"/>
        <end position="347"/>
    </location>
</feature>
<keyword evidence="4 6" id="KW-1133">Transmembrane helix</keyword>
<protein>
    <submittedName>
        <fullName evidence="7">Sugar ABC transporter permease</fullName>
    </submittedName>
</protein>
<feature type="transmembrane region" description="Helical" evidence="6">
    <location>
        <begin position="95"/>
        <end position="112"/>
    </location>
</feature>
<dbReference type="PANTHER" id="PTHR32196">
    <property type="entry name" value="ABC TRANSPORTER PERMEASE PROTEIN YPHD-RELATED-RELATED"/>
    <property type="match status" value="1"/>
</dbReference>